<dbReference type="GO" id="GO:0009231">
    <property type="term" value="P:riboflavin biosynthetic process"/>
    <property type="evidence" value="ECO:0007669"/>
    <property type="project" value="UniProtKB-UniPathway"/>
</dbReference>
<dbReference type="InterPro" id="IPR004794">
    <property type="entry name" value="Eubact_RibD"/>
</dbReference>
<dbReference type="UniPathway" id="UPA00275">
    <property type="reaction ID" value="UER00401"/>
</dbReference>
<dbReference type="InterPro" id="IPR050765">
    <property type="entry name" value="Riboflavin_Biosynth_HTPR"/>
</dbReference>
<feature type="binding site" evidence="15">
    <location>
        <position position="177"/>
    </location>
    <ligand>
        <name>NADP(+)</name>
        <dbReference type="ChEBI" id="CHEBI:58349"/>
    </ligand>
</feature>
<organism evidence="18 19">
    <name type="scientific">Reinekea thalattae</name>
    <dbReference type="NCBI Taxonomy" id="2593301"/>
    <lineage>
        <taxon>Bacteria</taxon>
        <taxon>Pseudomonadati</taxon>
        <taxon>Pseudomonadota</taxon>
        <taxon>Gammaproteobacteria</taxon>
        <taxon>Oceanospirillales</taxon>
        <taxon>Saccharospirillaceae</taxon>
        <taxon>Reinekea</taxon>
    </lineage>
</organism>
<evidence type="ECO:0000256" key="12">
    <source>
        <dbReference type="ARBA" id="ARBA00023268"/>
    </source>
</evidence>
<protein>
    <recommendedName>
        <fullName evidence="13">Riboflavin biosynthesis protein RibD</fullName>
    </recommendedName>
    <domain>
        <recommendedName>
            <fullName evidence="13">Diaminohydroxyphosphoribosylaminopyrimidine deaminase</fullName>
            <shortName evidence="13">DRAP deaminase</shortName>
            <ecNumber evidence="13">3.5.4.26</ecNumber>
        </recommendedName>
        <alternativeName>
            <fullName evidence="13">Riboflavin-specific deaminase</fullName>
        </alternativeName>
    </domain>
    <domain>
        <recommendedName>
            <fullName evidence="13">5-amino-6-(5-phosphoribosylamino)uracil reductase</fullName>
            <ecNumber evidence="13">1.1.1.193</ecNumber>
        </recommendedName>
        <alternativeName>
            <fullName evidence="13">HTP reductase</fullName>
        </alternativeName>
    </domain>
</protein>
<evidence type="ECO:0000313" key="18">
    <source>
        <dbReference type="EMBL" id="TXR54473.1"/>
    </source>
</evidence>
<keyword evidence="6 13" id="KW-0686">Riboflavin biosynthesis</keyword>
<gene>
    <name evidence="18" type="primary">ribD</name>
    <name evidence="18" type="ORF">FME95_08040</name>
</gene>
<comment type="catalytic activity">
    <reaction evidence="13">
        <text>5-amino-6-(5-phospho-D-ribitylamino)uracil + NADP(+) = 5-amino-6-(5-phospho-D-ribosylamino)uracil + NADPH + H(+)</text>
        <dbReference type="Rhea" id="RHEA:17845"/>
        <dbReference type="ChEBI" id="CHEBI:15378"/>
        <dbReference type="ChEBI" id="CHEBI:57783"/>
        <dbReference type="ChEBI" id="CHEBI:58349"/>
        <dbReference type="ChEBI" id="CHEBI:58421"/>
        <dbReference type="ChEBI" id="CHEBI:58453"/>
        <dbReference type="EC" id="1.1.1.193"/>
    </reaction>
</comment>
<dbReference type="GO" id="GO:0050661">
    <property type="term" value="F:NADP binding"/>
    <property type="evidence" value="ECO:0007669"/>
    <property type="project" value="InterPro"/>
</dbReference>
<dbReference type="NCBIfam" id="TIGR00326">
    <property type="entry name" value="eubact_ribD"/>
    <property type="match status" value="1"/>
</dbReference>
<evidence type="ECO:0000256" key="1">
    <source>
        <dbReference type="ARBA" id="ARBA00002151"/>
    </source>
</evidence>
<keyword evidence="19" id="KW-1185">Reference proteome</keyword>
<keyword evidence="7 13" id="KW-0479">Metal-binding</keyword>
<dbReference type="CDD" id="cd01284">
    <property type="entry name" value="Riboflavin_deaminase-reductase"/>
    <property type="match status" value="1"/>
</dbReference>
<dbReference type="Pfam" id="PF00383">
    <property type="entry name" value="dCMP_cyt_deam_1"/>
    <property type="match status" value="1"/>
</dbReference>
<comment type="caution">
    <text evidence="18">The sequence shown here is derived from an EMBL/GenBank/DDBJ whole genome shotgun (WGS) entry which is preliminary data.</text>
</comment>
<evidence type="ECO:0000256" key="2">
    <source>
        <dbReference type="ARBA" id="ARBA00004882"/>
    </source>
</evidence>
<feature type="binding site" evidence="15">
    <location>
        <position position="161"/>
    </location>
    <ligand>
        <name>NADP(+)</name>
        <dbReference type="ChEBI" id="CHEBI:58349"/>
    </ligand>
</feature>
<dbReference type="InterPro" id="IPR011549">
    <property type="entry name" value="RibD_C"/>
</dbReference>
<evidence type="ECO:0000256" key="13">
    <source>
        <dbReference type="PIRNR" id="PIRNR006769"/>
    </source>
</evidence>
<keyword evidence="12" id="KW-0511">Multifunctional enzyme</keyword>
<evidence type="ECO:0000313" key="19">
    <source>
        <dbReference type="Proteomes" id="UP000321764"/>
    </source>
</evidence>
<dbReference type="PROSITE" id="PS00903">
    <property type="entry name" value="CYT_DCMP_DEAMINASES_1"/>
    <property type="match status" value="1"/>
</dbReference>
<comment type="cofactor">
    <cofactor evidence="13 16">
        <name>Zn(2+)</name>
        <dbReference type="ChEBI" id="CHEBI:29105"/>
    </cofactor>
    <text evidence="13 16">Binds 1 zinc ion.</text>
</comment>
<dbReference type="NCBIfam" id="TIGR00227">
    <property type="entry name" value="ribD_Cterm"/>
    <property type="match status" value="1"/>
</dbReference>
<dbReference type="EMBL" id="VKAD01000001">
    <property type="protein sequence ID" value="TXR54473.1"/>
    <property type="molecule type" value="Genomic_DNA"/>
</dbReference>
<comment type="function">
    <text evidence="1 13">Converts 2,5-diamino-6-(ribosylamino)-4(3h)-pyrimidinone 5'-phosphate into 5-amino-6-(ribosylamino)-2,4(1h,3h)-pyrimidinedione 5'-phosphate.</text>
</comment>
<keyword evidence="8 13" id="KW-0378">Hydrolase</keyword>
<feature type="domain" description="CMP/dCMP-type deaminase" evidence="17">
    <location>
        <begin position="7"/>
        <end position="130"/>
    </location>
</feature>
<keyword evidence="10 13" id="KW-0521">NADP</keyword>
<evidence type="ECO:0000256" key="5">
    <source>
        <dbReference type="ARBA" id="ARBA00007417"/>
    </source>
</evidence>
<evidence type="ECO:0000256" key="6">
    <source>
        <dbReference type="ARBA" id="ARBA00022619"/>
    </source>
</evidence>
<evidence type="ECO:0000259" key="17">
    <source>
        <dbReference type="PROSITE" id="PS51747"/>
    </source>
</evidence>
<evidence type="ECO:0000256" key="11">
    <source>
        <dbReference type="ARBA" id="ARBA00023002"/>
    </source>
</evidence>
<sequence length="366" mass="39810">MAAQTNEVDSIWMQRALQLAERGLYSTSPNPRVGCVIVDADQQVVGEGFHERAGEPHAEVNALRQAGNKAKGATAYVTLEPCSHFGRTPPCCQALIKAEVRRVVFAMQDPNSLVSGRGLQALKEAGIEVAGPVLEQQAYALNAGFIKRMTDNLPLVRTKSAMSLDARTAMASGESQWITGADARQDVQHWRARSCAIITGVDSVIQDDPKMTVRLADCQRQPIRIIVDSHGRTPAQAAIFDQPGQTIIATTEQAKLDVALIQRASDVWRLPEKDGRVDLHALQAQLAEQQCNEVLVEAGASLTGSYLMAGLVDEMVVYMAAKLLGSSARPLFQLPFERMSQAIDLTITQVEPVGSDWRIIATPNFK</sequence>
<comment type="similarity">
    <text evidence="5 13">In the C-terminal section; belongs to the HTP reductase family.</text>
</comment>
<evidence type="ECO:0000256" key="3">
    <source>
        <dbReference type="ARBA" id="ARBA00004910"/>
    </source>
</evidence>
<feature type="binding site" evidence="15">
    <location>
        <position position="207"/>
    </location>
    <ligand>
        <name>NADP(+)</name>
        <dbReference type="ChEBI" id="CHEBI:58349"/>
    </ligand>
</feature>
<evidence type="ECO:0000256" key="10">
    <source>
        <dbReference type="ARBA" id="ARBA00022857"/>
    </source>
</evidence>
<dbReference type="InterPro" id="IPR024072">
    <property type="entry name" value="DHFR-like_dom_sf"/>
</dbReference>
<dbReference type="Gene3D" id="3.40.140.10">
    <property type="entry name" value="Cytidine Deaminase, domain 2"/>
    <property type="match status" value="1"/>
</dbReference>
<feature type="binding site" evidence="15">
    <location>
        <position position="191"/>
    </location>
    <ligand>
        <name>substrate</name>
    </ligand>
</feature>
<feature type="binding site" evidence="15">
    <location>
        <position position="175"/>
    </location>
    <ligand>
        <name>substrate</name>
    </ligand>
</feature>
<accession>A0A5C8ZBD6</accession>
<dbReference type="InterPro" id="IPR016193">
    <property type="entry name" value="Cytidine_deaminase-like"/>
</dbReference>
<dbReference type="InterPro" id="IPR016192">
    <property type="entry name" value="APOBEC/CMP_deaminase_Zn-bd"/>
</dbReference>
<dbReference type="GO" id="GO:0008835">
    <property type="term" value="F:diaminohydroxyphosphoribosylaminopyrimidine deaminase activity"/>
    <property type="evidence" value="ECO:0007669"/>
    <property type="project" value="UniProtKB-EC"/>
</dbReference>
<evidence type="ECO:0000256" key="14">
    <source>
        <dbReference type="PIRSR" id="PIRSR006769-1"/>
    </source>
</evidence>
<comment type="pathway">
    <text evidence="2 13">Cofactor biosynthesis; riboflavin biosynthesis; 5-amino-6-(D-ribitylamino)uracil from GTP: step 2/4.</text>
</comment>
<dbReference type="GO" id="GO:0008270">
    <property type="term" value="F:zinc ion binding"/>
    <property type="evidence" value="ECO:0007669"/>
    <property type="project" value="InterPro"/>
</dbReference>
<dbReference type="AlphaFoldDB" id="A0A5C8ZBD6"/>
<dbReference type="RefSeq" id="WP_147713871.1">
    <property type="nucleotide sequence ID" value="NZ_VKAD01000001.1"/>
</dbReference>
<name>A0A5C8ZBD6_9GAMM</name>
<reference evidence="18 19" key="1">
    <citation type="submission" date="2019-07" db="EMBL/GenBank/DDBJ databases">
        <title>Reinekea sp. strain SSH23 genome sequencing and assembly.</title>
        <authorList>
            <person name="Kim I."/>
        </authorList>
    </citation>
    <scope>NUCLEOTIDE SEQUENCE [LARGE SCALE GENOMIC DNA]</scope>
    <source>
        <strain evidence="18 19">SSH23</strain>
    </source>
</reference>
<evidence type="ECO:0000256" key="4">
    <source>
        <dbReference type="ARBA" id="ARBA00005259"/>
    </source>
</evidence>
<keyword evidence="9 13" id="KW-0862">Zinc</keyword>
<dbReference type="Proteomes" id="UP000321764">
    <property type="component" value="Unassembled WGS sequence"/>
</dbReference>
<dbReference type="InterPro" id="IPR002734">
    <property type="entry name" value="RibDG_C"/>
</dbReference>
<dbReference type="SUPFAM" id="SSF53597">
    <property type="entry name" value="Dihydrofolate reductase-like"/>
    <property type="match status" value="1"/>
</dbReference>
<dbReference type="PANTHER" id="PTHR38011:SF7">
    <property type="entry name" value="2,5-DIAMINO-6-RIBOSYLAMINO-4(3H)-PYRIMIDINONE 5'-PHOSPHATE REDUCTASE"/>
    <property type="match status" value="1"/>
</dbReference>
<feature type="binding site" evidence="15">
    <location>
        <begin position="299"/>
        <end position="305"/>
    </location>
    <ligand>
        <name>NADP(+)</name>
        <dbReference type="ChEBI" id="CHEBI:58349"/>
    </ligand>
</feature>
<dbReference type="InterPro" id="IPR002125">
    <property type="entry name" value="CMP_dCMP_dom"/>
</dbReference>
<feature type="binding site" evidence="15">
    <location>
        <position position="229"/>
    </location>
    <ligand>
        <name>NADP(+)</name>
        <dbReference type="ChEBI" id="CHEBI:58349"/>
    </ligand>
</feature>
<evidence type="ECO:0000256" key="15">
    <source>
        <dbReference type="PIRSR" id="PIRSR006769-2"/>
    </source>
</evidence>
<dbReference type="EC" id="3.5.4.26" evidence="13"/>
<comment type="catalytic activity">
    <reaction evidence="13">
        <text>2,5-diamino-6-hydroxy-4-(5-phosphoribosylamino)-pyrimidine + H2O + H(+) = 5-amino-6-(5-phospho-D-ribosylamino)uracil + NH4(+)</text>
        <dbReference type="Rhea" id="RHEA:21868"/>
        <dbReference type="ChEBI" id="CHEBI:15377"/>
        <dbReference type="ChEBI" id="CHEBI:15378"/>
        <dbReference type="ChEBI" id="CHEBI:28938"/>
        <dbReference type="ChEBI" id="CHEBI:58453"/>
        <dbReference type="ChEBI" id="CHEBI:58614"/>
        <dbReference type="EC" id="3.5.4.26"/>
    </reaction>
</comment>
<comment type="similarity">
    <text evidence="4 13">In the N-terminal section; belongs to the cytidine and deoxycytidylate deaminase family.</text>
</comment>
<dbReference type="Gene3D" id="3.40.430.10">
    <property type="entry name" value="Dihydrofolate Reductase, subunit A"/>
    <property type="match status" value="1"/>
</dbReference>
<feature type="binding site" evidence="15">
    <location>
        <position position="214"/>
    </location>
    <ligand>
        <name>substrate</name>
    </ligand>
</feature>
<feature type="active site" description="Proton donor" evidence="14">
    <location>
        <position position="59"/>
    </location>
</feature>
<dbReference type="FunFam" id="3.40.140.10:FF:000025">
    <property type="entry name" value="Riboflavin biosynthesis protein RibD"/>
    <property type="match status" value="1"/>
</dbReference>
<dbReference type="EC" id="1.1.1.193" evidence="13"/>
<feature type="binding site" evidence="15">
    <location>
        <position position="297"/>
    </location>
    <ligand>
        <name>substrate</name>
    </ligand>
</feature>
<evidence type="ECO:0000256" key="9">
    <source>
        <dbReference type="ARBA" id="ARBA00022833"/>
    </source>
</evidence>
<dbReference type="OrthoDB" id="9800865at2"/>
<dbReference type="PIRSF" id="PIRSF006769">
    <property type="entry name" value="RibD"/>
    <property type="match status" value="1"/>
</dbReference>
<feature type="binding site" evidence="16">
    <location>
        <position position="82"/>
    </location>
    <ligand>
        <name>Zn(2+)</name>
        <dbReference type="ChEBI" id="CHEBI:29105"/>
        <note>catalytic</note>
    </ligand>
</feature>
<dbReference type="PROSITE" id="PS51747">
    <property type="entry name" value="CYT_DCMP_DEAMINASES_2"/>
    <property type="match status" value="1"/>
</dbReference>
<dbReference type="PANTHER" id="PTHR38011">
    <property type="entry name" value="DIHYDROFOLATE REDUCTASE FAMILY PROTEIN (AFU_ORTHOLOGUE AFUA_8G06820)"/>
    <property type="match status" value="1"/>
</dbReference>
<feature type="binding site" evidence="16">
    <location>
        <position position="57"/>
    </location>
    <ligand>
        <name>Zn(2+)</name>
        <dbReference type="ChEBI" id="CHEBI:29105"/>
        <note>catalytic</note>
    </ligand>
</feature>
<dbReference type="GO" id="GO:0008703">
    <property type="term" value="F:5-amino-6-(5-phosphoribosylamino)uracil reductase activity"/>
    <property type="evidence" value="ECO:0007669"/>
    <property type="project" value="UniProtKB-EC"/>
</dbReference>
<evidence type="ECO:0000256" key="16">
    <source>
        <dbReference type="PIRSR" id="PIRSR006769-3"/>
    </source>
</evidence>
<evidence type="ECO:0000256" key="7">
    <source>
        <dbReference type="ARBA" id="ARBA00022723"/>
    </source>
</evidence>
<comment type="pathway">
    <text evidence="3 13">Cofactor biosynthesis; riboflavin biosynthesis; 5-amino-6-(D-ribitylamino)uracil from GTP: step 3/4.</text>
</comment>
<dbReference type="SUPFAM" id="SSF53927">
    <property type="entry name" value="Cytidine deaminase-like"/>
    <property type="match status" value="1"/>
</dbReference>
<dbReference type="Pfam" id="PF01872">
    <property type="entry name" value="RibD_C"/>
    <property type="match status" value="1"/>
</dbReference>
<keyword evidence="11 13" id="KW-0560">Oxidoreductase</keyword>
<feature type="binding site" evidence="16">
    <location>
        <position position="91"/>
    </location>
    <ligand>
        <name>Zn(2+)</name>
        <dbReference type="ChEBI" id="CHEBI:29105"/>
        <note>catalytic</note>
    </ligand>
</feature>
<proteinExistence type="inferred from homology"/>
<evidence type="ECO:0000256" key="8">
    <source>
        <dbReference type="ARBA" id="ARBA00022801"/>
    </source>
</evidence>